<gene>
    <name evidence="1" type="ORF">CEXT_625621</name>
</gene>
<dbReference type="EMBL" id="BPLR01017793">
    <property type="protein sequence ID" value="GIY94499.1"/>
    <property type="molecule type" value="Genomic_DNA"/>
</dbReference>
<evidence type="ECO:0000313" key="1">
    <source>
        <dbReference type="EMBL" id="GIY94499.1"/>
    </source>
</evidence>
<protein>
    <submittedName>
        <fullName evidence="1">Uncharacterized protein</fullName>
    </submittedName>
</protein>
<accession>A0AAV4XKG3</accession>
<dbReference type="Proteomes" id="UP001054945">
    <property type="component" value="Unassembled WGS sequence"/>
</dbReference>
<dbReference type="AlphaFoldDB" id="A0AAV4XKG3"/>
<comment type="caution">
    <text evidence="1">The sequence shown here is derived from an EMBL/GenBank/DDBJ whole genome shotgun (WGS) entry which is preliminary data.</text>
</comment>
<reference evidence="1 2" key="1">
    <citation type="submission" date="2021-06" db="EMBL/GenBank/DDBJ databases">
        <title>Caerostris extrusa draft genome.</title>
        <authorList>
            <person name="Kono N."/>
            <person name="Arakawa K."/>
        </authorList>
    </citation>
    <scope>NUCLEOTIDE SEQUENCE [LARGE SCALE GENOMIC DNA]</scope>
</reference>
<name>A0AAV4XKG3_CAEEX</name>
<organism evidence="1 2">
    <name type="scientific">Caerostris extrusa</name>
    <name type="common">Bark spider</name>
    <name type="synonym">Caerostris bankana</name>
    <dbReference type="NCBI Taxonomy" id="172846"/>
    <lineage>
        <taxon>Eukaryota</taxon>
        <taxon>Metazoa</taxon>
        <taxon>Ecdysozoa</taxon>
        <taxon>Arthropoda</taxon>
        <taxon>Chelicerata</taxon>
        <taxon>Arachnida</taxon>
        <taxon>Araneae</taxon>
        <taxon>Araneomorphae</taxon>
        <taxon>Entelegynae</taxon>
        <taxon>Araneoidea</taxon>
        <taxon>Araneidae</taxon>
        <taxon>Caerostris</taxon>
    </lineage>
</organism>
<keyword evidence="2" id="KW-1185">Reference proteome</keyword>
<proteinExistence type="predicted"/>
<sequence length="106" mass="12367">MRYLALTTQQRNSLYGSCTPAVNLSGIAVSSLRQKSALSDERYLSFFLYFFLLSPQFAEKCCRRQLRGWFLPWTEEEKKIAFISRMARTRSLLSFGLWTVKKLAQI</sequence>
<evidence type="ECO:0000313" key="2">
    <source>
        <dbReference type="Proteomes" id="UP001054945"/>
    </source>
</evidence>